<dbReference type="GO" id="GO:0051276">
    <property type="term" value="P:chromosome organization"/>
    <property type="evidence" value="ECO:0007669"/>
    <property type="project" value="InterPro"/>
</dbReference>
<dbReference type="EMBL" id="CP000527">
    <property type="protein sequence ID" value="ABM27650.1"/>
    <property type="molecule type" value="Genomic_DNA"/>
</dbReference>
<gene>
    <name evidence="2" type="ordered locus">Dvul_0627</name>
</gene>
<evidence type="ECO:0000256" key="1">
    <source>
        <dbReference type="SAM" id="MobiDB-lite"/>
    </source>
</evidence>
<dbReference type="InterPro" id="IPR005335">
    <property type="entry name" value="Terminase_ssu"/>
</dbReference>
<dbReference type="Gene3D" id="1.10.10.1400">
    <property type="entry name" value="Terminase, small subunit, N-terminal DNA-binding domain, HTH motif"/>
    <property type="match status" value="1"/>
</dbReference>
<dbReference type="InterPro" id="IPR038713">
    <property type="entry name" value="Terminase_Gp1_N_sf"/>
</dbReference>
<proteinExistence type="predicted"/>
<evidence type="ECO:0000313" key="2">
    <source>
        <dbReference type="EMBL" id="ABM27650.1"/>
    </source>
</evidence>
<dbReference type="RefSeq" id="WP_011791734.1">
    <property type="nucleotide sequence ID" value="NC_008751.1"/>
</dbReference>
<name>A0A0H3A5B0_NITV4</name>
<evidence type="ECO:0000313" key="3">
    <source>
        <dbReference type="Proteomes" id="UP000009173"/>
    </source>
</evidence>
<dbReference type="KEGG" id="dvl:Dvul_0627"/>
<sequence>MKQRAPNLRARQEDFVAAVRSGLSPEKAALQAGYAPATARRTGHRLMQSPAIRSALAESGVEAAPPEHGTPDVSPEQVVQELAAIGFGVLSDVCSWSAEGIRLHDSTRLTRAQASMIAEIREASSGKGGVHVKLHSKLKALEMLGRHFGMFGGAANEGGGTVPMIPEELRQRIDSMYAVYGSEDAGHFGTSDEETDTGESLADRGVYGALP</sequence>
<protein>
    <recommendedName>
        <fullName evidence="4">Terminase small subunit</fullName>
    </recommendedName>
</protein>
<dbReference type="Pfam" id="PF03592">
    <property type="entry name" value="Terminase_2"/>
    <property type="match status" value="1"/>
</dbReference>
<dbReference type="HOGENOM" id="CLU_064914_1_0_7"/>
<reference evidence="3" key="1">
    <citation type="journal article" date="2009" name="Environ. Microbiol.">
        <title>Contribution of mobile genetic elements to Desulfovibrio vulgaris genome plasticity.</title>
        <authorList>
            <person name="Walker C.B."/>
            <person name="Stolyar S."/>
            <person name="Chivian D."/>
            <person name="Pinel N."/>
            <person name="Gabster J.A."/>
            <person name="Dehal P.S."/>
            <person name="He Z."/>
            <person name="Yang Z.K."/>
            <person name="Yen H.C."/>
            <person name="Zhou J."/>
            <person name="Wall J.D."/>
            <person name="Hazen T.C."/>
            <person name="Arkin A.P."/>
            <person name="Stahl D.A."/>
        </authorList>
    </citation>
    <scope>NUCLEOTIDE SEQUENCE [LARGE SCALE GENOMIC DNA]</scope>
    <source>
        <strain evidence="3">DP4</strain>
    </source>
</reference>
<dbReference type="Proteomes" id="UP000009173">
    <property type="component" value="Chromosome"/>
</dbReference>
<dbReference type="AlphaFoldDB" id="A0A0H3A5B0"/>
<evidence type="ECO:0008006" key="4">
    <source>
        <dbReference type="Google" id="ProtNLM"/>
    </source>
</evidence>
<accession>A0A0H3A5B0</accession>
<feature type="region of interest" description="Disordered" evidence="1">
    <location>
        <begin position="186"/>
        <end position="211"/>
    </location>
</feature>
<organism evidence="2 3">
    <name type="scientific">Nitratidesulfovibrio vulgaris (strain DP4)</name>
    <name type="common">Desulfovibrio vulgaris</name>
    <dbReference type="NCBI Taxonomy" id="391774"/>
    <lineage>
        <taxon>Bacteria</taxon>
        <taxon>Pseudomonadati</taxon>
        <taxon>Thermodesulfobacteriota</taxon>
        <taxon>Desulfovibrionia</taxon>
        <taxon>Desulfovibrionales</taxon>
        <taxon>Desulfovibrionaceae</taxon>
        <taxon>Nitratidesulfovibrio</taxon>
    </lineage>
</organism>